<evidence type="ECO:0000256" key="1">
    <source>
        <dbReference type="SAM" id="MobiDB-lite"/>
    </source>
</evidence>
<feature type="compositionally biased region" description="Polar residues" evidence="1">
    <location>
        <begin position="410"/>
        <end position="431"/>
    </location>
</feature>
<dbReference type="Pfam" id="PF14309">
    <property type="entry name" value="DUF4378"/>
    <property type="match status" value="1"/>
</dbReference>
<evidence type="ECO:0008006" key="6">
    <source>
        <dbReference type="Google" id="ProtNLM"/>
    </source>
</evidence>
<keyword evidence="5" id="KW-1185">Reference proteome</keyword>
<feature type="compositionally biased region" description="Polar residues" evidence="1">
    <location>
        <begin position="264"/>
        <end position="278"/>
    </location>
</feature>
<name>A0AAN9EK28_CROPI</name>
<organism evidence="4 5">
    <name type="scientific">Crotalaria pallida</name>
    <name type="common">Smooth rattlebox</name>
    <name type="synonym">Crotalaria striata</name>
    <dbReference type="NCBI Taxonomy" id="3830"/>
    <lineage>
        <taxon>Eukaryota</taxon>
        <taxon>Viridiplantae</taxon>
        <taxon>Streptophyta</taxon>
        <taxon>Embryophyta</taxon>
        <taxon>Tracheophyta</taxon>
        <taxon>Spermatophyta</taxon>
        <taxon>Magnoliopsida</taxon>
        <taxon>eudicotyledons</taxon>
        <taxon>Gunneridae</taxon>
        <taxon>Pentapetalae</taxon>
        <taxon>rosids</taxon>
        <taxon>fabids</taxon>
        <taxon>Fabales</taxon>
        <taxon>Fabaceae</taxon>
        <taxon>Papilionoideae</taxon>
        <taxon>50 kb inversion clade</taxon>
        <taxon>genistoids sensu lato</taxon>
        <taxon>core genistoids</taxon>
        <taxon>Crotalarieae</taxon>
        <taxon>Crotalaria</taxon>
    </lineage>
</organism>
<evidence type="ECO:0000313" key="5">
    <source>
        <dbReference type="Proteomes" id="UP001372338"/>
    </source>
</evidence>
<sequence>MEKKRSKGSFFSLFDWNSKSRKKLLWNNATLPEASKHGKENVESVPKTQINRIKVDENGASPSNIANSDFSCALSISSDEGCKAPGLVARLMGLDTLPTSAVTELSSTSLYGSNSHEASHCRDDALYSKDDFCQVDYVNVPLKMEKSSWDAMDSRAHKVGNWPINRFQTEMLPPKYAKPIPVTHNKLLSPIKSPGFTSPKNAAHIMEAAAKIIEGSPRPYMRNKTSTVRPSSVPLRILDLKERLESSQYASVPEKLVDQSTANLANGKTSERSSNLYKSSPAFKGSRDSEKTSSRSIASKGKSVSQAIHAQTKVQSIDMLTSNGNKKYVKQKEQTEIRSNQLSRSQKPSTHRALQQRTGTSRNINVLGQNNLKQNSLTKKAKSTSKVDSNKATTRTSSSESSTRGRRTTNKGVNNGNNPPTRSSTRATGRQNEFLRSETESISQKKKYVSRDVHEARGPDKAVNNFENKSIKCNVTTDCSTDQDAFNMKESNDVISFTFTSPLRRSMPESLSSVEQMVGSRNRVIVDSLGHSDNLYPKKLLLSPPGLHMIDGDTLSDLLEKKLQELTSRINLPQCTMATEESSANSSSSLQDKVPSLVCATSGEQDISFQPYLFSDKLDSVHGYHSSNGDPLLSMNQQLQISEVSEDPSCSSYSENGIDLGCRHPGAVTFFESPSVSQSYLDSEDSAYGSTIYSSMQDEEVSNYSEINESLSLENEVSSGQSSSASTMGNMATKQSSEISNLLDFKRSRDTGLDYVQEILANAEFMVDKFVTGQTNTVIMPNVFDQLENQSNGTENCEEECSKLERKVVFDFVSECLEFRCRQAFVGNCNQWHGLITSIQRKSCLAEELYKQMLGFRNMEEEVMVDVLVSNDMSTGRGRWLDFEVEAFEEGLEVEQDILDDLINEVVSDLLYV</sequence>
<dbReference type="AlphaFoldDB" id="A0AAN9EK28"/>
<dbReference type="Proteomes" id="UP001372338">
    <property type="component" value="Unassembled WGS sequence"/>
</dbReference>
<feature type="domain" description="DUF4378" evidence="2">
    <location>
        <begin position="753"/>
        <end position="905"/>
    </location>
</feature>
<feature type="region of interest" description="Disordered" evidence="1">
    <location>
        <begin position="264"/>
        <end position="456"/>
    </location>
</feature>
<gene>
    <name evidence="4" type="ORF">RIF29_24583</name>
</gene>
<evidence type="ECO:0000259" key="3">
    <source>
        <dbReference type="Pfam" id="PF14383"/>
    </source>
</evidence>
<feature type="compositionally biased region" description="Polar residues" evidence="1">
    <location>
        <begin position="337"/>
        <end position="392"/>
    </location>
</feature>
<feature type="compositionally biased region" description="Polar residues" evidence="1">
    <location>
        <begin position="294"/>
        <end position="325"/>
    </location>
</feature>
<dbReference type="PANTHER" id="PTHR21726:SF59">
    <property type="entry name" value="DUF4378 DOMAIN PROTEIN"/>
    <property type="match status" value="1"/>
</dbReference>
<protein>
    <recommendedName>
        <fullName evidence="6">DUF4378 domain-containing protein</fullName>
    </recommendedName>
</protein>
<feature type="compositionally biased region" description="Low complexity" evidence="1">
    <location>
        <begin position="393"/>
        <end position="402"/>
    </location>
</feature>
<dbReference type="InterPro" id="IPR032795">
    <property type="entry name" value="DUF3741-assoc"/>
</dbReference>
<dbReference type="EMBL" id="JAYWIO010000005">
    <property type="protein sequence ID" value="KAK7258989.1"/>
    <property type="molecule type" value="Genomic_DNA"/>
</dbReference>
<dbReference type="InterPro" id="IPR025486">
    <property type="entry name" value="DUF4378"/>
</dbReference>
<dbReference type="Pfam" id="PF14383">
    <property type="entry name" value="VARLMGL"/>
    <property type="match status" value="1"/>
</dbReference>
<feature type="domain" description="DUF3741" evidence="3">
    <location>
        <begin position="78"/>
        <end position="101"/>
    </location>
</feature>
<comment type="caution">
    <text evidence="4">The sequence shown here is derived from an EMBL/GenBank/DDBJ whole genome shotgun (WGS) entry which is preliminary data.</text>
</comment>
<dbReference type="PANTHER" id="PTHR21726">
    <property type="entry name" value="PHOSPHATIDYLINOSITOL N-ACETYLGLUCOSAMINYLTRANSFERASE SUBUNIT P DOWN SYNDROME CRITICAL REGION PROTEIN 5 -RELATED"/>
    <property type="match status" value="1"/>
</dbReference>
<evidence type="ECO:0000313" key="4">
    <source>
        <dbReference type="EMBL" id="KAK7258989.1"/>
    </source>
</evidence>
<reference evidence="4 5" key="1">
    <citation type="submission" date="2024-01" db="EMBL/GenBank/DDBJ databases">
        <title>The genomes of 5 underutilized Papilionoideae crops provide insights into root nodulation and disease resistanc.</title>
        <authorList>
            <person name="Yuan L."/>
        </authorList>
    </citation>
    <scope>NUCLEOTIDE SEQUENCE [LARGE SCALE GENOMIC DNA]</scope>
    <source>
        <strain evidence="4">ZHUSHIDOU_FW_LH</strain>
        <tissue evidence="4">Leaf</tissue>
    </source>
</reference>
<proteinExistence type="predicted"/>
<accession>A0AAN9EK28</accession>
<evidence type="ECO:0000259" key="2">
    <source>
        <dbReference type="Pfam" id="PF14309"/>
    </source>
</evidence>